<evidence type="ECO:0000256" key="1">
    <source>
        <dbReference type="SAM" id="MobiDB-lite"/>
    </source>
</evidence>
<keyword evidence="3" id="KW-1185">Reference proteome</keyword>
<dbReference type="AlphaFoldDB" id="A0A9Q3EE73"/>
<dbReference type="Proteomes" id="UP000765509">
    <property type="component" value="Unassembled WGS sequence"/>
</dbReference>
<evidence type="ECO:0000313" key="2">
    <source>
        <dbReference type="EMBL" id="MBW0517505.1"/>
    </source>
</evidence>
<proteinExistence type="predicted"/>
<name>A0A9Q3EE73_9BASI</name>
<evidence type="ECO:0000313" key="3">
    <source>
        <dbReference type="Proteomes" id="UP000765509"/>
    </source>
</evidence>
<gene>
    <name evidence="2" type="ORF">O181_057220</name>
</gene>
<accession>A0A9Q3EE73</accession>
<reference evidence="2" key="1">
    <citation type="submission" date="2021-03" db="EMBL/GenBank/DDBJ databases">
        <title>Draft genome sequence of rust myrtle Austropuccinia psidii MF-1, a brazilian biotype.</title>
        <authorList>
            <person name="Quecine M.C."/>
            <person name="Pachon D.M.R."/>
            <person name="Bonatelli M.L."/>
            <person name="Correr F.H."/>
            <person name="Franceschini L.M."/>
            <person name="Leite T.F."/>
            <person name="Margarido G.R.A."/>
            <person name="Almeida C.A."/>
            <person name="Ferrarezi J.A."/>
            <person name="Labate C.A."/>
        </authorList>
    </citation>
    <scope>NUCLEOTIDE SEQUENCE</scope>
    <source>
        <strain evidence="2">MF-1</strain>
    </source>
</reference>
<protein>
    <submittedName>
        <fullName evidence="2">Uncharacterized protein</fullName>
    </submittedName>
</protein>
<sequence length="67" mass="6979">ASRKDTATASKTAATQTIAWLKPPNSEQAAADRTASAPRLEACLEYAPDTSGRTLLRCSTACHSDAA</sequence>
<dbReference type="EMBL" id="AVOT02025972">
    <property type="protein sequence ID" value="MBW0517505.1"/>
    <property type="molecule type" value="Genomic_DNA"/>
</dbReference>
<organism evidence="2 3">
    <name type="scientific">Austropuccinia psidii MF-1</name>
    <dbReference type="NCBI Taxonomy" id="1389203"/>
    <lineage>
        <taxon>Eukaryota</taxon>
        <taxon>Fungi</taxon>
        <taxon>Dikarya</taxon>
        <taxon>Basidiomycota</taxon>
        <taxon>Pucciniomycotina</taxon>
        <taxon>Pucciniomycetes</taxon>
        <taxon>Pucciniales</taxon>
        <taxon>Sphaerophragmiaceae</taxon>
        <taxon>Austropuccinia</taxon>
    </lineage>
</organism>
<feature type="region of interest" description="Disordered" evidence="1">
    <location>
        <begin position="1"/>
        <end position="33"/>
    </location>
</feature>
<feature type="non-terminal residue" evidence="2">
    <location>
        <position position="1"/>
    </location>
</feature>
<feature type="compositionally biased region" description="Low complexity" evidence="1">
    <location>
        <begin position="7"/>
        <end position="19"/>
    </location>
</feature>
<comment type="caution">
    <text evidence="2">The sequence shown here is derived from an EMBL/GenBank/DDBJ whole genome shotgun (WGS) entry which is preliminary data.</text>
</comment>